<dbReference type="InterPro" id="IPR012505">
    <property type="entry name" value="YbbR"/>
</dbReference>
<dbReference type="Pfam" id="PF07949">
    <property type="entry name" value="YbbR"/>
    <property type="match status" value="3"/>
</dbReference>
<dbReference type="Gene3D" id="2.170.120.40">
    <property type="entry name" value="YbbR-like domain"/>
    <property type="match status" value="2"/>
</dbReference>
<dbReference type="InterPro" id="IPR053154">
    <property type="entry name" value="c-di-AMP_regulator"/>
</dbReference>
<organism evidence="1 2">
    <name type="scientific">Lactobacillus amylolyticus DSM 11664</name>
    <dbReference type="NCBI Taxonomy" id="585524"/>
    <lineage>
        <taxon>Bacteria</taxon>
        <taxon>Bacillati</taxon>
        <taxon>Bacillota</taxon>
        <taxon>Bacilli</taxon>
        <taxon>Lactobacillales</taxon>
        <taxon>Lactobacillaceae</taxon>
        <taxon>Lactobacillus</taxon>
    </lineage>
</organism>
<proteinExistence type="predicted"/>
<reference evidence="1 2" key="1">
    <citation type="submission" date="2010-04" db="EMBL/GenBank/DDBJ databases">
        <authorList>
            <person name="Muzny D."/>
            <person name="Qin X."/>
            <person name="Deng J."/>
            <person name="Jiang H."/>
            <person name="Liu Y."/>
            <person name="Qu J."/>
            <person name="Song X.-Z."/>
            <person name="Zhang L."/>
            <person name="Thornton R."/>
            <person name="Coyle M."/>
            <person name="Francisco L."/>
            <person name="Jackson L."/>
            <person name="Javaid M."/>
            <person name="Korchina V."/>
            <person name="Kovar C."/>
            <person name="Mata R."/>
            <person name="Mathew T."/>
            <person name="Ngo R."/>
            <person name="Nguyen L."/>
            <person name="Nguyen N."/>
            <person name="Okwuonu G."/>
            <person name="Ongeri F."/>
            <person name="Pham C."/>
            <person name="Simmons D."/>
            <person name="Wilczek-Boney K."/>
            <person name="Hale W."/>
            <person name="Jakkamsetti A."/>
            <person name="Pham P."/>
            <person name="Ruth R."/>
            <person name="San Lucas F."/>
            <person name="Warren J."/>
            <person name="Zhang J."/>
            <person name="Zhao Z."/>
            <person name="Zhou C."/>
            <person name="Zhu D."/>
            <person name="Lee S."/>
            <person name="Bess C."/>
            <person name="Blankenburg K."/>
            <person name="Forbes L."/>
            <person name="Fu Q."/>
            <person name="Gubbala S."/>
            <person name="Hirani K."/>
            <person name="Jayaseelan J.C."/>
            <person name="Lara F."/>
            <person name="Munidasa M."/>
            <person name="Palculict T."/>
            <person name="Patil S."/>
            <person name="Pu L.-L."/>
            <person name="Saada N."/>
            <person name="Tang L."/>
            <person name="Weissenberger G."/>
            <person name="Zhu Y."/>
            <person name="Hemphill L."/>
            <person name="Shang Y."/>
            <person name="Youmans B."/>
            <person name="Ayvaz T."/>
            <person name="Ross M."/>
            <person name="Santibanez J."/>
            <person name="Aqrawi P."/>
            <person name="Gross S."/>
            <person name="Joshi V."/>
            <person name="Fowler G."/>
            <person name="Nazareth L."/>
            <person name="Reid J."/>
            <person name="Worley K."/>
            <person name="Petrosino J."/>
            <person name="Highlander S."/>
            <person name="Gibbs R."/>
        </authorList>
    </citation>
    <scope>NUCLEOTIDE SEQUENCE [LARGE SCALE GENOMIC DNA]</scope>
    <source>
        <strain evidence="1 2">DSM 11664</strain>
    </source>
</reference>
<comment type="caution">
    <text evidence="1">The sequence shown here is derived from an EMBL/GenBank/DDBJ whole genome shotgun (WGS) entry which is preliminary data.</text>
</comment>
<dbReference type="Gene3D" id="2.170.120.30">
    <property type="match status" value="1"/>
</dbReference>
<sequence length="323" mass="35930">MKNFWNKPWFIRIVSLLLAVLIVIYIDSTQTGFLTQGESSKTRQTATETQTIKVPLQVLVDTDKYYVVGYPEKVKVTLEGSNALVTSTVNTQNFRAYIDLTKKKVGVHTVKVQITGLNKQLSYSINPKTIKVNIQRRKSTTMPVRIEYNKNAVAAGYHVGKTSVSPSQVEVTGAKGEVNQIDQIVAKVTLPNNINHNYEREVMLVAEDKKGRQLNVIIQPAAARVSIPISIAKKTVKLSLSSKNEESNRVYSVTAKQNNIVLYGNESVLKKLSKIKLIVNLKNITSSTSKTYQIKLPKGVVRAEPSSVQIQIKVKETSSSKQN</sequence>
<gene>
    <name evidence="1" type="ORF">HMPREF0493_1016</name>
</gene>
<evidence type="ECO:0000313" key="2">
    <source>
        <dbReference type="Proteomes" id="UP000004069"/>
    </source>
</evidence>
<dbReference type="PATRIC" id="fig|585524.9.peg.537"/>
<dbReference type="EMBL" id="ADNY01000038">
    <property type="protein sequence ID" value="EFG55325.1"/>
    <property type="molecule type" value="Genomic_DNA"/>
</dbReference>
<dbReference type="RefSeq" id="WP_006352167.1">
    <property type="nucleotide sequence ID" value="NZ_ADNY01000038.1"/>
</dbReference>
<dbReference type="PANTHER" id="PTHR37804">
    <property type="entry name" value="CDAA REGULATORY PROTEIN CDAR"/>
    <property type="match status" value="1"/>
</dbReference>
<dbReference type="eggNOG" id="COG4856">
    <property type="taxonomic scope" value="Bacteria"/>
</dbReference>
<dbReference type="AlphaFoldDB" id="D4YU05"/>
<evidence type="ECO:0000313" key="1">
    <source>
        <dbReference type="EMBL" id="EFG55325.1"/>
    </source>
</evidence>
<dbReference type="PANTHER" id="PTHR37804:SF1">
    <property type="entry name" value="CDAA REGULATORY PROTEIN CDAR"/>
    <property type="match status" value="1"/>
</dbReference>
<protein>
    <submittedName>
        <fullName evidence="1">YbbR-like protein</fullName>
    </submittedName>
</protein>
<accession>D4YU05</accession>
<keyword evidence="2" id="KW-1185">Reference proteome</keyword>
<name>D4YU05_9LACO</name>
<dbReference type="Proteomes" id="UP000004069">
    <property type="component" value="Unassembled WGS sequence"/>
</dbReference>
<dbReference type="OrthoDB" id="2139417at2"/>
<dbReference type="STRING" id="83683.B1745_04560"/>